<keyword evidence="2" id="KW-1185">Reference proteome</keyword>
<proteinExistence type="predicted"/>
<feature type="non-terminal residue" evidence="1">
    <location>
        <position position="1"/>
    </location>
</feature>
<dbReference type="Proteomes" id="UP000789508">
    <property type="component" value="Unassembled WGS sequence"/>
</dbReference>
<name>A0A9N9I636_9GLOM</name>
<protein>
    <submittedName>
        <fullName evidence="1">1266_t:CDS:1</fullName>
    </submittedName>
</protein>
<accession>A0A9N9I636</accession>
<comment type="caution">
    <text evidence="1">The sequence shown here is derived from an EMBL/GenBank/DDBJ whole genome shotgun (WGS) entry which is preliminary data.</text>
</comment>
<feature type="non-terminal residue" evidence="1">
    <location>
        <position position="244"/>
    </location>
</feature>
<dbReference type="EMBL" id="CAJVPS010027101">
    <property type="protein sequence ID" value="CAG8723252.1"/>
    <property type="molecule type" value="Genomic_DNA"/>
</dbReference>
<dbReference type="AlphaFoldDB" id="A0A9N9I636"/>
<sequence length="244" mass="28137">LSGYYWKSKNLKHRLRILNNDQNTKNSYEILGLKNTEKEGSDYVAIDEISSSENDGESECEFQDIRKNGRFNFSDSDKLEYEGIMIDRKSERCIGNIRIIHLSGRRTNAEKYINLANKYKLLWLSTHFSSARVEELLPKSFDYKTTIFIISSNEGSAKNFGRLEAEFFEVVRSKKFGILHNNGGFIFIAISVTTIQCSILRERLTSSVGIISDFKLRLLRLLKILLNAKPIEEEDFELDLDAII</sequence>
<reference evidence="1" key="1">
    <citation type="submission" date="2021-06" db="EMBL/GenBank/DDBJ databases">
        <authorList>
            <person name="Kallberg Y."/>
            <person name="Tangrot J."/>
            <person name="Rosling A."/>
        </authorList>
    </citation>
    <scope>NUCLEOTIDE SEQUENCE</scope>
    <source>
        <strain evidence="1">FL130A</strain>
    </source>
</reference>
<evidence type="ECO:0000313" key="2">
    <source>
        <dbReference type="Proteomes" id="UP000789508"/>
    </source>
</evidence>
<gene>
    <name evidence="1" type="ORF">ALEPTO_LOCUS12339</name>
</gene>
<evidence type="ECO:0000313" key="1">
    <source>
        <dbReference type="EMBL" id="CAG8723252.1"/>
    </source>
</evidence>
<organism evidence="1 2">
    <name type="scientific">Ambispora leptoticha</name>
    <dbReference type="NCBI Taxonomy" id="144679"/>
    <lineage>
        <taxon>Eukaryota</taxon>
        <taxon>Fungi</taxon>
        <taxon>Fungi incertae sedis</taxon>
        <taxon>Mucoromycota</taxon>
        <taxon>Glomeromycotina</taxon>
        <taxon>Glomeromycetes</taxon>
        <taxon>Archaeosporales</taxon>
        <taxon>Ambisporaceae</taxon>
        <taxon>Ambispora</taxon>
    </lineage>
</organism>